<feature type="active site" evidence="6">
    <location>
        <position position="530"/>
    </location>
</feature>
<dbReference type="Gene3D" id="1.50.10.10">
    <property type="match status" value="1"/>
</dbReference>
<protein>
    <recommendedName>
        <fullName evidence="7">Endoglucanase</fullName>
        <ecNumber evidence="7">3.2.1.4</ecNumber>
    </recommendedName>
</protein>
<evidence type="ECO:0000256" key="7">
    <source>
        <dbReference type="RuleBase" id="RU361166"/>
    </source>
</evidence>
<dbReference type="PROSITE" id="PS00698">
    <property type="entry name" value="GH9_3"/>
    <property type="match status" value="1"/>
</dbReference>
<comment type="caution">
    <text evidence="10">The sequence shown here is derived from an EMBL/GenBank/DDBJ whole genome shotgun (WGS) entry which is preliminary data.</text>
</comment>
<feature type="signal peptide" evidence="7">
    <location>
        <begin position="1"/>
        <end position="17"/>
    </location>
</feature>
<dbReference type="PANTHER" id="PTHR22298">
    <property type="entry name" value="ENDO-1,4-BETA-GLUCANASE"/>
    <property type="match status" value="1"/>
</dbReference>
<evidence type="ECO:0000256" key="3">
    <source>
        <dbReference type="ARBA" id="ARBA00023277"/>
    </source>
</evidence>
<keyword evidence="4 6" id="KW-0326">Glycosidase</keyword>
<dbReference type="SUPFAM" id="SSF48208">
    <property type="entry name" value="Six-hairpin glycosidases"/>
    <property type="match status" value="1"/>
</dbReference>
<dbReference type="InterPro" id="IPR004197">
    <property type="entry name" value="Cellulase_Ig-like"/>
</dbReference>
<dbReference type="InterPro" id="IPR033126">
    <property type="entry name" value="Glyco_hydro_9_Asp/Glu_AS"/>
</dbReference>
<feature type="chain" id="PRO_5044965822" description="Endoglucanase" evidence="7">
    <location>
        <begin position="18"/>
        <end position="562"/>
    </location>
</feature>
<dbReference type="SUPFAM" id="SSF81296">
    <property type="entry name" value="E set domains"/>
    <property type="match status" value="1"/>
</dbReference>
<feature type="domain" description="Cellulase Ig-like" evidence="9">
    <location>
        <begin position="27"/>
        <end position="98"/>
    </location>
</feature>
<sequence>MKPCLVLLLMMVSVNLAASSLVSHALVTNQLGYYPSADKKAYLIGDQEKQIELVSMRDNSAVASYPLIENNSLPDGRQVYEADFSSLTVPGWYYFRSTKGQSTPFEISETVYEALNNSLVHAFYLQRSGEAVHSPVTGMARPASHLEDGVIVRSDAFHTEGEKYDGRGGWYDAGDFGKYVATTTISVARLLEAYQQAPELFDAQQINNMPVILDEALFGLLWLEKMQREDGAVYRKISGAKWPEQIPPWLDRQPRYVYGVSTPETAKYAATLAFAARVYKRYDDQLAGRFLASAQKAWGFLATQSQQFIDWRNEDDSGSGPYIRNEYDQEAALATDVDDRIWAASELYLATQSPKFYQYIETHYPKMMEQDDGMLDIFEWKNPILLGLWHLVESLDTPLTQTMEKDLHNLAIRYVLQAEASPFYVANQRFVWGSNKMTAEAGIVIALGAKLSPDDNFRASVQSQLDYLLGANAFNLSFVTHFGTYSVRNQHHLYQISTGVSLPGYLVGGPNSIAQANIAPKDMGMLSYIDDPRAYAVNEFSIDYNAALIGLIAAHHALKNRR</sequence>
<dbReference type="EMBL" id="CAKLCM010000002">
    <property type="protein sequence ID" value="CAH0524935.1"/>
    <property type="molecule type" value="Genomic_DNA"/>
</dbReference>
<reference evidence="10" key="1">
    <citation type="submission" date="2021-12" db="EMBL/GenBank/DDBJ databases">
        <authorList>
            <person name="Rodrigo-Torres L."/>
            <person name="Arahal R. D."/>
            <person name="Lucena T."/>
        </authorList>
    </citation>
    <scope>NUCLEOTIDE SEQUENCE</scope>
    <source>
        <strain evidence="10">CECT 8226</strain>
    </source>
</reference>
<comment type="similarity">
    <text evidence="1 6 7">Belongs to the glycosyl hydrolase 9 (cellulase E) family.</text>
</comment>
<evidence type="ECO:0000256" key="1">
    <source>
        <dbReference type="ARBA" id="ARBA00007072"/>
    </source>
</evidence>
<keyword evidence="3 6" id="KW-0119">Carbohydrate metabolism</keyword>
<dbReference type="Pfam" id="PF00759">
    <property type="entry name" value="Glyco_hydro_9"/>
    <property type="match status" value="1"/>
</dbReference>
<evidence type="ECO:0000256" key="6">
    <source>
        <dbReference type="PROSITE-ProRule" id="PRU10060"/>
    </source>
</evidence>
<dbReference type="InterPro" id="IPR001701">
    <property type="entry name" value="Glyco_hydro_9"/>
</dbReference>
<dbReference type="CDD" id="cd02850">
    <property type="entry name" value="E_set_Cellulase_N"/>
    <property type="match status" value="1"/>
</dbReference>
<evidence type="ECO:0000256" key="5">
    <source>
        <dbReference type="ARBA" id="ARBA00023326"/>
    </source>
</evidence>
<accession>A0ABM8ZEW4</accession>
<dbReference type="InterPro" id="IPR008928">
    <property type="entry name" value="6-hairpin_glycosidase_sf"/>
</dbReference>
<keyword evidence="2 6" id="KW-0378">Hydrolase</keyword>
<organism evidence="10 11">
    <name type="scientific">Vibrio hippocampi</name>
    <dbReference type="NCBI Taxonomy" id="654686"/>
    <lineage>
        <taxon>Bacteria</taxon>
        <taxon>Pseudomonadati</taxon>
        <taxon>Pseudomonadota</taxon>
        <taxon>Gammaproteobacteria</taxon>
        <taxon>Vibrionales</taxon>
        <taxon>Vibrionaceae</taxon>
        <taxon>Vibrio</taxon>
    </lineage>
</organism>
<keyword evidence="11" id="KW-1185">Reference proteome</keyword>
<gene>
    <name evidence="10" type="ORF">VHP8226_00611</name>
</gene>
<comment type="catalytic activity">
    <reaction evidence="7">
        <text>Endohydrolysis of (1-&gt;4)-beta-D-glucosidic linkages in cellulose, lichenin and cereal beta-D-glucans.</text>
        <dbReference type="EC" id="3.2.1.4"/>
    </reaction>
</comment>
<evidence type="ECO:0000313" key="10">
    <source>
        <dbReference type="EMBL" id="CAH0524935.1"/>
    </source>
</evidence>
<keyword evidence="7" id="KW-0732">Signal</keyword>
<feature type="domain" description="Glycoside hydrolase family 9" evidence="8">
    <location>
        <begin position="112"/>
        <end position="551"/>
    </location>
</feature>
<feature type="active site" evidence="6">
    <location>
        <position position="539"/>
    </location>
</feature>
<evidence type="ECO:0000259" key="8">
    <source>
        <dbReference type="Pfam" id="PF00759"/>
    </source>
</evidence>
<dbReference type="Proteomes" id="UP000838160">
    <property type="component" value="Unassembled WGS sequence"/>
</dbReference>
<proteinExistence type="inferred from homology"/>
<name>A0ABM8ZEW4_9VIBR</name>
<dbReference type="InterPro" id="IPR012341">
    <property type="entry name" value="6hp_glycosidase-like_sf"/>
</dbReference>
<dbReference type="InterPro" id="IPR014756">
    <property type="entry name" value="Ig_E-set"/>
</dbReference>
<dbReference type="EC" id="3.2.1.4" evidence="7"/>
<dbReference type="InterPro" id="IPR013783">
    <property type="entry name" value="Ig-like_fold"/>
</dbReference>
<dbReference type="GO" id="GO:0033946">
    <property type="term" value="F:xyloglucan-specific endo-beta-1,4-glucanase activity"/>
    <property type="evidence" value="ECO:0007669"/>
    <property type="project" value="UniProtKB-EC"/>
</dbReference>
<evidence type="ECO:0000256" key="4">
    <source>
        <dbReference type="ARBA" id="ARBA00023295"/>
    </source>
</evidence>
<dbReference type="RefSeq" id="WP_237483649.1">
    <property type="nucleotide sequence ID" value="NZ_CAKLCM010000002.1"/>
</dbReference>
<keyword evidence="5 6" id="KW-0624">Polysaccharide degradation</keyword>
<evidence type="ECO:0000259" key="9">
    <source>
        <dbReference type="Pfam" id="PF02927"/>
    </source>
</evidence>
<evidence type="ECO:0000256" key="2">
    <source>
        <dbReference type="ARBA" id="ARBA00022801"/>
    </source>
</evidence>
<dbReference type="Gene3D" id="2.60.40.10">
    <property type="entry name" value="Immunoglobulins"/>
    <property type="match status" value="1"/>
</dbReference>
<dbReference type="Pfam" id="PF02927">
    <property type="entry name" value="CelD_N"/>
    <property type="match status" value="1"/>
</dbReference>
<keyword evidence="7" id="KW-0136">Cellulose degradation</keyword>
<evidence type="ECO:0000313" key="11">
    <source>
        <dbReference type="Proteomes" id="UP000838160"/>
    </source>
</evidence>